<protein>
    <submittedName>
        <fullName evidence="1">3'-5' exonuclease</fullName>
    </submittedName>
</protein>
<sequence length="261" mass="30967">MSYLFFDIEAANRHDKTAKIYSFGYVLTDKHFNIIEQREIIINPDAEYYFRKDGVHQKIPCPIDAELMAKAELFPHHYDEIKRLVSSNVCIGYDTANDAFMLHESCKRYDLASYDFRFYDLREISDTLLGKRISGLSKLAEHLDYINENPHNGLSDAVTTFEVCKKLLSETKYALDYLRFKSKIFMYHARNYKVYKMENGKERYVNKRIFDDMRIKDDPKQNGNLHQTFKNDGIHNNQLGEELKKWLKEAEYQDTHIRNNN</sequence>
<organism evidence="1 2">
    <name type="scientific">Candidatus Xianfuyuplasma coldseepsis</name>
    <dbReference type="NCBI Taxonomy" id="2782163"/>
    <lineage>
        <taxon>Bacteria</taxon>
        <taxon>Bacillati</taxon>
        <taxon>Mycoplasmatota</taxon>
        <taxon>Mollicutes</taxon>
        <taxon>Candidatus Izemoplasmatales</taxon>
        <taxon>Candidatus Izemoplasmataceae</taxon>
        <taxon>Candidatus Xianfuyuplasma</taxon>
    </lineage>
</organism>
<dbReference type="InterPro" id="IPR012337">
    <property type="entry name" value="RNaseH-like_sf"/>
</dbReference>
<dbReference type="SUPFAM" id="SSF53098">
    <property type="entry name" value="Ribonuclease H-like"/>
    <property type="match status" value="1"/>
</dbReference>
<dbReference type="InterPro" id="IPR036397">
    <property type="entry name" value="RNaseH_sf"/>
</dbReference>
<evidence type="ECO:0000313" key="2">
    <source>
        <dbReference type="Proteomes" id="UP000514720"/>
    </source>
</evidence>
<dbReference type="GO" id="GO:0004527">
    <property type="term" value="F:exonuclease activity"/>
    <property type="evidence" value="ECO:0007669"/>
    <property type="project" value="UniProtKB-KW"/>
</dbReference>
<dbReference type="AlphaFoldDB" id="A0A7L7KTI5"/>
<dbReference type="Gene3D" id="3.30.420.10">
    <property type="entry name" value="Ribonuclease H-like superfamily/Ribonuclease H"/>
    <property type="match status" value="1"/>
</dbReference>
<keyword evidence="1" id="KW-0540">Nuclease</keyword>
<dbReference type="KEGG" id="xcl:G4Z02_05760"/>
<dbReference type="CDD" id="cd06127">
    <property type="entry name" value="DEDDh"/>
    <property type="match status" value="1"/>
</dbReference>
<evidence type="ECO:0000313" key="1">
    <source>
        <dbReference type="EMBL" id="QMS85274.1"/>
    </source>
</evidence>
<reference evidence="1 2" key="1">
    <citation type="submission" date="2020-02" db="EMBL/GenBank/DDBJ databases">
        <authorList>
            <person name="Zheng R.K."/>
            <person name="Sun C.M."/>
        </authorList>
    </citation>
    <scope>NUCLEOTIDE SEQUENCE [LARGE SCALE GENOMIC DNA]</scope>
    <source>
        <strain evidence="2">zrk13</strain>
    </source>
</reference>
<name>A0A7L7KTI5_9MOLU</name>
<proteinExistence type="predicted"/>
<dbReference type="Proteomes" id="UP000514720">
    <property type="component" value="Chromosome"/>
</dbReference>
<gene>
    <name evidence="1" type="ORF">G4Z02_05760</name>
</gene>
<dbReference type="GO" id="GO:0003676">
    <property type="term" value="F:nucleic acid binding"/>
    <property type="evidence" value="ECO:0007669"/>
    <property type="project" value="InterPro"/>
</dbReference>
<keyword evidence="2" id="KW-1185">Reference proteome</keyword>
<accession>A0A7L7KTI5</accession>
<dbReference type="EMBL" id="CP048914">
    <property type="protein sequence ID" value="QMS85274.1"/>
    <property type="molecule type" value="Genomic_DNA"/>
</dbReference>
<keyword evidence="1" id="KW-0269">Exonuclease</keyword>
<keyword evidence="1" id="KW-0378">Hydrolase</keyword>
<dbReference type="RefSeq" id="WP_258877064.1">
    <property type="nucleotide sequence ID" value="NZ_CP048914.1"/>
</dbReference>